<dbReference type="PANTHER" id="PTHR14969">
    <property type="entry name" value="SPHINGOSINE-1-PHOSPHATE PHOSPHOHYDROLASE"/>
    <property type="match status" value="1"/>
</dbReference>
<keyword evidence="4" id="KW-0378">Hydrolase</keyword>
<keyword evidence="5 7" id="KW-1133">Transmembrane helix</keyword>
<dbReference type="InterPro" id="IPR000326">
    <property type="entry name" value="PAP2/HPO"/>
</dbReference>
<dbReference type="SUPFAM" id="SSF48317">
    <property type="entry name" value="Acid phosphatase/Vanadium-dependent haloperoxidase"/>
    <property type="match status" value="1"/>
</dbReference>
<accession>A0A2P8D5W5</accession>
<proteinExistence type="predicted"/>
<keyword evidence="3 7" id="KW-0812">Transmembrane</keyword>
<feature type="transmembrane region" description="Helical" evidence="7">
    <location>
        <begin position="87"/>
        <end position="106"/>
    </location>
</feature>
<keyword evidence="2" id="KW-1003">Cell membrane</keyword>
<dbReference type="PANTHER" id="PTHR14969:SF62">
    <property type="entry name" value="DECAPRENYLPHOSPHORYL-5-PHOSPHORIBOSE PHOSPHATASE RV3807C-RELATED"/>
    <property type="match status" value="1"/>
</dbReference>
<evidence type="ECO:0000313" key="10">
    <source>
        <dbReference type="Proteomes" id="UP000240572"/>
    </source>
</evidence>
<keyword evidence="10" id="KW-1185">Reference proteome</keyword>
<dbReference type="GO" id="GO:0005886">
    <property type="term" value="C:plasma membrane"/>
    <property type="evidence" value="ECO:0007669"/>
    <property type="project" value="UniProtKB-SubCell"/>
</dbReference>
<comment type="caution">
    <text evidence="9">The sequence shown here is derived from an EMBL/GenBank/DDBJ whole genome shotgun (WGS) entry which is preliminary data.</text>
</comment>
<evidence type="ECO:0000256" key="2">
    <source>
        <dbReference type="ARBA" id="ARBA00022475"/>
    </source>
</evidence>
<dbReference type="Gene3D" id="1.20.144.10">
    <property type="entry name" value="Phosphatidic acid phosphatase type 2/haloperoxidase"/>
    <property type="match status" value="1"/>
</dbReference>
<dbReference type="GO" id="GO:0016787">
    <property type="term" value="F:hydrolase activity"/>
    <property type="evidence" value="ECO:0007669"/>
    <property type="project" value="UniProtKB-KW"/>
</dbReference>
<dbReference type="InterPro" id="IPR036938">
    <property type="entry name" value="PAP2/HPO_sf"/>
</dbReference>
<protein>
    <submittedName>
        <fullName evidence="9">PAP2 superfamily protein</fullName>
    </submittedName>
</protein>
<feature type="transmembrane region" description="Helical" evidence="7">
    <location>
        <begin position="137"/>
        <end position="158"/>
    </location>
</feature>
<dbReference type="Proteomes" id="UP000240572">
    <property type="component" value="Unassembled WGS sequence"/>
</dbReference>
<dbReference type="EMBL" id="PYGD01000003">
    <property type="protein sequence ID" value="PSK92592.1"/>
    <property type="molecule type" value="Genomic_DNA"/>
</dbReference>
<evidence type="ECO:0000256" key="3">
    <source>
        <dbReference type="ARBA" id="ARBA00022692"/>
    </source>
</evidence>
<dbReference type="RefSeq" id="WP_181358428.1">
    <property type="nucleotide sequence ID" value="NZ_PYGD01000003.1"/>
</dbReference>
<keyword evidence="6 7" id="KW-0472">Membrane</keyword>
<evidence type="ECO:0000259" key="8">
    <source>
        <dbReference type="SMART" id="SM00014"/>
    </source>
</evidence>
<evidence type="ECO:0000256" key="5">
    <source>
        <dbReference type="ARBA" id="ARBA00022989"/>
    </source>
</evidence>
<reference evidence="9 10" key="1">
    <citation type="submission" date="2018-03" db="EMBL/GenBank/DDBJ databases">
        <title>Genomic Encyclopedia of Type Strains, Phase III (KMG-III): the genomes of soil and plant-associated and newly described type strains.</title>
        <authorList>
            <person name="Whitman W."/>
        </authorList>
    </citation>
    <scope>NUCLEOTIDE SEQUENCE [LARGE SCALE GENOMIC DNA]</scope>
    <source>
        <strain evidence="9 10">CGMCC 1.12700</strain>
    </source>
</reference>
<feature type="domain" description="Phosphatidic acid phosphatase type 2/haloperoxidase" evidence="8">
    <location>
        <begin position="88"/>
        <end position="206"/>
    </location>
</feature>
<dbReference type="AlphaFoldDB" id="A0A2P8D5W5"/>
<dbReference type="Pfam" id="PF01569">
    <property type="entry name" value="PAP2"/>
    <property type="match status" value="1"/>
</dbReference>
<organism evidence="9 10">
    <name type="scientific">Taibaiella chishuiensis</name>
    <dbReference type="NCBI Taxonomy" id="1434707"/>
    <lineage>
        <taxon>Bacteria</taxon>
        <taxon>Pseudomonadati</taxon>
        <taxon>Bacteroidota</taxon>
        <taxon>Chitinophagia</taxon>
        <taxon>Chitinophagales</taxon>
        <taxon>Chitinophagaceae</taxon>
        <taxon>Taibaiella</taxon>
    </lineage>
</organism>
<feature type="transmembrane region" description="Helical" evidence="7">
    <location>
        <begin position="189"/>
        <end position="209"/>
    </location>
</feature>
<evidence type="ECO:0000256" key="6">
    <source>
        <dbReference type="ARBA" id="ARBA00023136"/>
    </source>
</evidence>
<evidence type="ECO:0000256" key="1">
    <source>
        <dbReference type="ARBA" id="ARBA00004651"/>
    </source>
</evidence>
<gene>
    <name evidence="9" type="ORF">B0I18_103169</name>
</gene>
<evidence type="ECO:0000313" key="9">
    <source>
        <dbReference type="EMBL" id="PSK92592.1"/>
    </source>
</evidence>
<feature type="transmembrane region" description="Helical" evidence="7">
    <location>
        <begin position="16"/>
        <end position="36"/>
    </location>
</feature>
<dbReference type="SMART" id="SM00014">
    <property type="entry name" value="acidPPc"/>
    <property type="match status" value="1"/>
</dbReference>
<feature type="transmembrane region" description="Helical" evidence="7">
    <location>
        <begin position="56"/>
        <end position="80"/>
    </location>
</feature>
<sequence length="221" mass="24838">MASSGSLSRRGRLQGGIYFIGFAVVWLLAGGVLLALEQERSIYRAINGQHTPLLDTVLPYVTHMGEATFIIPVLFLLFLFKRFRNGRFALAMLLCNITPFLVVQAIKGLVNAPRPLLYFDNASWINRVAGQPENYNYSFPSGHSEGAFGLFCFLSLILPRRYAPWGIVFFGIALSIGYSRIYLSQHFYADVYAGSLLGTFCCALSFWLVDPFRMRRQQGVL</sequence>
<evidence type="ECO:0000256" key="7">
    <source>
        <dbReference type="SAM" id="Phobius"/>
    </source>
</evidence>
<comment type="subcellular location">
    <subcellularLocation>
        <location evidence="1">Cell membrane</location>
        <topology evidence="1">Multi-pass membrane protein</topology>
    </subcellularLocation>
</comment>
<feature type="transmembrane region" description="Helical" evidence="7">
    <location>
        <begin position="165"/>
        <end position="183"/>
    </location>
</feature>
<evidence type="ECO:0000256" key="4">
    <source>
        <dbReference type="ARBA" id="ARBA00022801"/>
    </source>
</evidence>
<name>A0A2P8D5W5_9BACT</name>